<feature type="transmembrane region" description="Helical" evidence="5">
    <location>
        <begin position="6"/>
        <end position="23"/>
    </location>
</feature>
<evidence type="ECO:0000256" key="4">
    <source>
        <dbReference type="ARBA" id="ARBA00023136"/>
    </source>
</evidence>
<feature type="transmembrane region" description="Helical" evidence="5">
    <location>
        <begin position="48"/>
        <end position="68"/>
    </location>
</feature>
<dbReference type="Pfam" id="PF01124">
    <property type="entry name" value="MAPEG"/>
    <property type="match status" value="1"/>
</dbReference>
<dbReference type="AlphaFoldDB" id="A0A3B0RU48"/>
<dbReference type="EMBL" id="UOED01000093">
    <property type="protein sequence ID" value="VAV94691.1"/>
    <property type="molecule type" value="Genomic_DNA"/>
</dbReference>
<evidence type="ECO:0000256" key="1">
    <source>
        <dbReference type="ARBA" id="ARBA00004370"/>
    </source>
</evidence>
<dbReference type="InterPro" id="IPR001129">
    <property type="entry name" value="Membr-assoc_MAPEG"/>
</dbReference>
<dbReference type="Gene3D" id="1.20.120.550">
    <property type="entry name" value="Membrane associated eicosanoid/glutathione metabolism-like domain"/>
    <property type="match status" value="1"/>
</dbReference>
<reference evidence="6" key="1">
    <citation type="submission" date="2018-06" db="EMBL/GenBank/DDBJ databases">
        <authorList>
            <person name="Zhirakovskaya E."/>
        </authorList>
    </citation>
    <scope>NUCLEOTIDE SEQUENCE</scope>
</reference>
<feature type="transmembrane region" description="Helical" evidence="5">
    <location>
        <begin position="74"/>
        <end position="93"/>
    </location>
</feature>
<evidence type="ECO:0000313" key="6">
    <source>
        <dbReference type="EMBL" id="VAV94691.1"/>
    </source>
</evidence>
<organism evidence="6">
    <name type="scientific">hydrothermal vent metagenome</name>
    <dbReference type="NCBI Taxonomy" id="652676"/>
    <lineage>
        <taxon>unclassified sequences</taxon>
        <taxon>metagenomes</taxon>
        <taxon>ecological metagenomes</taxon>
    </lineage>
</organism>
<dbReference type="InterPro" id="IPR023352">
    <property type="entry name" value="MAPEG-like_dom_sf"/>
</dbReference>
<keyword evidence="2 5" id="KW-0812">Transmembrane</keyword>
<proteinExistence type="predicted"/>
<evidence type="ECO:0000256" key="3">
    <source>
        <dbReference type="ARBA" id="ARBA00022989"/>
    </source>
</evidence>
<dbReference type="PANTHER" id="PTHR35814">
    <property type="match status" value="1"/>
</dbReference>
<keyword evidence="3 5" id="KW-1133">Transmembrane helix</keyword>
<comment type="subcellular location">
    <subcellularLocation>
        <location evidence="1">Membrane</location>
    </subcellularLocation>
</comment>
<dbReference type="SUPFAM" id="SSF161084">
    <property type="entry name" value="MAPEG domain-like"/>
    <property type="match status" value="1"/>
</dbReference>
<keyword evidence="4 5" id="KW-0472">Membrane</keyword>
<gene>
    <name evidence="6" type="ORF">MNBD_ALPHA02-1758</name>
</gene>
<evidence type="ECO:0000256" key="5">
    <source>
        <dbReference type="SAM" id="Phobius"/>
    </source>
</evidence>
<protein>
    <recommendedName>
        <fullName evidence="7">Membrane protein STY2112</fullName>
    </recommendedName>
</protein>
<evidence type="ECO:0000256" key="2">
    <source>
        <dbReference type="ARBA" id="ARBA00022692"/>
    </source>
</evidence>
<name>A0A3B0RU48_9ZZZZ</name>
<dbReference type="GO" id="GO:0016020">
    <property type="term" value="C:membrane"/>
    <property type="evidence" value="ECO:0007669"/>
    <property type="project" value="UniProtKB-SubCell"/>
</dbReference>
<evidence type="ECO:0008006" key="7">
    <source>
        <dbReference type="Google" id="ProtNLM"/>
    </source>
</evidence>
<feature type="transmembrane region" description="Helical" evidence="5">
    <location>
        <begin position="105"/>
        <end position="124"/>
    </location>
</feature>
<sequence>MLQITALYAGILALIMVFLAYKTSARRREARISLGTGDDVIMEKRSRAFGNFIEFVPMMLLLMAIIEVQGHRPVIIHIFGIATVAGRLFHAMGMTGVLKAVNGRFVGAILTYLSLLLAGAFLLYNSIIHML</sequence>
<dbReference type="PANTHER" id="PTHR35814:SF1">
    <property type="entry name" value="GLUTATHIONE S-TRANSFERASE-RELATED"/>
    <property type="match status" value="1"/>
</dbReference>
<accession>A0A3B0RU48</accession>